<evidence type="ECO:0000313" key="2">
    <source>
        <dbReference type="EMBL" id="KAK0613852.1"/>
    </source>
</evidence>
<keyword evidence="3" id="KW-1185">Reference proteome</keyword>
<accession>A0AA40BU96</accession>
<keyword evidence="1" id="KW-1133">Transmembrane helix</keyword>
<feature type="transmembrane region" description="Helical" evidence="1">
    <location>
        <begin position="145"/>
        <end position="172"/>
    </location>
</feature>
<reference evidence="2" key="1">
    <citation type="submission" date="2023-06" db="EMBL/GenBank/DDBJ databases">
        <title>Genome-scale phylogeny and comparative genomics of the fungal order Sordariales.</title>
        <authorList>
            <consortium name="Lawrence Berkeley National Laboratory"/>
            <person name="Hensen N."/>
            <person name="Bonometti L."/>
            <person name="Westerberg I."/>
            <person name="Brannstrom I.O."/>
            <person name="Guillou S."/>
            <person name="Cros-Aarteil S."/>
            <person name="Calhoun S."/>
            <person name="Haridas S."/>
            <person name="Kuo A."/>
            <person name="Mondo S."/>
            <person name="Pangilinan J."/>
            <person name="Riley R."/>
            <person name="Labutti K."/>
            <person name="Andreopoulos B."/>
            <person name="Lipzen A."/>
            <person name="Chen C."/>
            <person name="Yanf M."/>
            <person name="Daum C."/>
            <person name="Ng V."/>
            <person name="Clum A."/>
            <person name="Steindorff A."/>
            <person name="Ohm R."/>
            <person name="Martin F."/>
            <person name="Silar P."/>
            <person name="Natvig D."/>
            <person name="Lalanne C."/>
            <person name="Gautier V."/>
            <person name="Ament-Velasquez S.L."/>
            <person name="Kruys A."/>
            <person name="Hutchinson M.I."/>
            <person name="Powell A.J."/>
            <person name="Barry K."/>
            <person name="Miller A.N."/>
            <person name="Grigoriev I.V."/>
            <person name="Debuchy R."/>
            <person name="Gladieux P."/>
            <person name="Thoren M.H."/>
            <person name="Johannesson H."/>
        </authorList>
    </citation>
    <scope>NUCLEOTIDE SEQUENCE</scope>
    <source>
        <strain evidence="2">CBS 606.72</strain>
    </source>
</reference>
<sequence>MAIPWGSIRSLLLFFGPALLPKAISYYRNARNGPKSHGLKVRPVPPKVSRALFLLFVAACFFLLRTLPILAPENAFTVTQSRLQIPVDVLFTRLAALRPDGALTATDAALRARFVNLESRLLYLQFGPEVLAGCPFCSADEPTSYLYYALPSLAIPHLVNLTVITIVTSHLVTGREGAAWRTTATIAAVSVAALDVYFVSTYNYQANSRALRLNELDFFFWTARLYRAVALAALDGLLGWLMYLSSTNRAFASPATSAERVELAVRALGGIKGKLNAAGVVKNTVIRDDELRTRGTAYWSHEVHLMRDVMEDREVIEGVNDALENRIDIRTITKDAETYAQNVLQPGLAD</sequence>
<keyword evidence="1" id="KW-0472">Membrane</keyword>
<dbReference type="Proteomes" id="UP001175000">
    <property type="component" value="Unassembled WGS sequence"/>
</dbReference>
<evidence type="ECO:0000313" key="3">
    <source>
        <dbReference type="Proteomes" id="UP001175000"/>
    </source>
</evidence>
<organism evidence="2 3">
    <name type="scientific">Immersiella caudata</name>
    <dbReference type="NCBI Taxonomy" id="314043"/>
    <lineage>
        <taxon>Eukaryota</taxon>
        <taxon>Fungi</taxon>
        <taxon>Dikarya</taxon>
        <taxon>Ascomycota</taxon>
        <taxon>Pezizomycotina</taxon>
        <taxon>Sordariomycetes</taxon>
        <taxon>Sordariomycetidae</taxon>
        <taxon>Sordariales</taxon>
        <taxon>Lasiosphaeriaceae</taxon>
        <taxon>Immersiella</taxon>
    </lineage>
</organism>
<gene>
    <name evidence="2" type="ORF">B0T14DRAFT_569854</name>
</gene>
<name>A0AA40BU96_9PEZI</name>
<dbReference type="EMBL" id="JAULSU010000006">
    <property type="protein sequence ID" value="KAK0613852.1"/>
    <property type="molecule type" value="Genomic_DNA"/>
</dbReference>
<protein>
    <recommendedName>
        <fullName evidence="4">Chorismate synthase protein</fullName>
    </recommendedName>
</protein>
<evidence type="ECO:0008006" key="4">
    <source>
        <dbReference type="Google" id="ProtNLM"/>
    </source>
</evidence>
<feature type="transmembrane region" description="Helical" evidence="1">
    <location>
        <begin position="6"/>
        <end position="27"/>
    </location>
</feature>
<comment type="caution">
    <text evidence="2">The sequence shown here is derived from an EMBL/GenBank/DDBJ whole genome shotgun (WGS) entry which is preliminary data.</text>
</comment>
<dbReference type="PANTHER" id="PTHR39470:SF1">
    <property type="entry name" value="CHORISMATE SYNTHASE PROTEIN"/>
    <property type="match status" value="1"/>
</dbReference>
<dbReference type="PANTHER" id="PTHR39470">
    <property type="entry name" value="CHROMOSOME 10, WHOLE GENOME SHOTGUN SEQUENCE"/>
    <property type="match status" value="1"/>
</dbReference>
<evidence type="ECO:0000256" key="1">
    <source>
        <dbReference type="SAM" id="Phobius"/>
    </source>
</evidence>
<feature type="transmembrane region" description="Helical" evidence="1">
    <location>
        <begin position="225"/>
        <end position="244"/>
    </location>
</feature>
<feature type="transmembrane region" description="Helical" evidence="1">
    <location>
        <begin position="184"/>
        <end position="205"/>
    </location>
</feature>
<proteinExistence type="predicted"/>
<dbReference type="AlphaFoldDB" id="A0AA40BU96"/>
<feature type="transmembrane region" description="Helical" evidence="1">
    <location>
        <begin position="48"/>
        <end position="71"/>
    </location>
</feature>
<keyword evidence="1" id="KW-0812">Transmembrane</keyword>